<dbReference type="PANTHER" id="PTHR32182:SF22">
    <property type="entry name" value="ATP-DEPENDENT ENDONUCLEASE, OLD FAMILY-RELATED"/>
    <property type="match status" value="1"/>
</dbReference>
<dbReference type="Gene3D" id="3.40.50.300">
    <property type="entry name" value="P-loop containing nucleotide triphosphate hydrolases"/>
    <property type="match status" value="2"/>
</dbReference>
<evidence type="ECO:0000256" key="1">
    <source>
        <dbReference type="SAM" id="Coils"/>
    </source>
</evidence>
<dbReference type="InterPro" id="IPR018225">
    <property type="entry name" value="Transaldolase_AS"/>
</dbReference>
<dbReference type="PANTHER" id="PTHR32182">
    <property type="entry name" value="DNA REPLICATION AND REPAIR PROTEIN RECF"/>
    <property type="match status" value="1"/>
</dbReference>
<accession>A0ABD4X072</accession>
<feature type="coiled-coil region" evidence="1">
    <location>
        <begin position="336"/>
        <end position="370"/>
    </location>
</feature>
<reference evidence="2 3" key="1">
    <citation type="submission" date="2023-02" db="EMBL/GenBank/DDBJ databases">
        <authorList>
            <person name="Olszewska D."/>
        </authorList>
    </citation>
    <scope>NUCLEOTIDE SEQUENCE [LARGE SCALE GENOMIC DNA]</scope>
    <source>
        <strain evidence="2 3">FDU301</strain>
    </source>
</reference>
<organism evidence="2 3">
    <name type="scientific">Priestia megaterium</name>
    <name type="common">Bacillus megaterium</name>
    <dbReference type="NCBI Taxonomy" id="1404"/>
    <lineage>
        <taxon>Bacteria</taxon>
        <taxon>Bacillati</taxon>
        <taxon>Bacillota</taxon>
        <taxon>Bacilli</taxon>
        <taxon>Bacillales</taxon>
        <taxon>Bacillaceae</taxon>
        <taxon>Priestia</taxon>
    </lineage>
</organism>
<dbReference type="InterPro" id="IPR027417">
    <property type="entry name" value="P-loop_NTPase"/>
</dbReference>
<dbReference type="RefSeq" id="WP_274589358.1">
    <property type="nucleotide sequence ID" value="NZ_CP187666.1"/>
</dbReference>
<evidence type="ECO:0000313" key="2">
    <source>
        <dbReference type="EMBL" id="MDD9785890.1"/>
    </source>
</evidence>
<keyword evidence="1" id="KW-0175">Coiled coil</keyword>
<proteinExistence type="predicted"/>
<dbReference type="EMBL" id="JARAOX010000219">
    <property type="protein sequence ID" value="MDD9785890.1"/>
    <property type="molecule type" value="Genomic_DNA"/>
</dbReference>
<dbReference type="AlphaFoldDB" id="A0ABD4X072"/>
<gene>
    <name evidence="2" type="ORF">PVE99_26340</name>
</gene>
<dbReference type="Proteomes" id="UP001213771">
    <property type="component" value="Unassembled WGS sequence"/>
</dbReference>
<comment type="caution">
    <text evidence="2">The sequence shown here is derived from an EMBL/GenBank/DDBJ whole genome shotgun (WGS) entry which is preliminary data.</text>
</comment>
<evidence type="ECO:0000313" key="3">
    <source>
        <dbReference type="Proteomes" id="UP001213771"/>
    </source>
</evidence>
<protein>
    <recommendedName>
        <fullName evidence="4">Rad50/SbcC-type AAA domain-containing protein</fullName>
    </recommendedName>
</protein>
<name>A0ABD4X072_PRIMG</name>
<sequence length="677" mass="78341">MLKLNALNIEVITAEKVFGTKISFSSKVNIINGQNSTGKSTCLNAILYGLGIEELLGGKKGKTMKPALRHEVEFNGQKFNVLESNVYLQIENENKNIITIKRSIKSNTRDANLITVIEGALLTSPEQHYSSRDMYVHLSGASNNELGFHKYLEKFIGWNLPKVSSYQGGDKKLYLQSLFPTFFIEQLRGWSDFLATVPTYYGIKNVSKKVIEYILDLDVIENERKRQEIEDYKKHVTAVWKENFNFITGLALEVKGEVKGITSNPTILTEEERERIFIEVERGGQFFPLPDLKDTLEAEYISLKLGKASIVGEVLEENQQELEDSIETLGLLEFENKQISEDYRLELRNLESLKEQIRMVEEDLIRNKDARKLKNLGSEMNLSLAKHTCPVCQQAIKDSLLPQSIEQNPMDIDENIKFLEAQRKMMKLSISANEEALAKKQEKMKYYRNQIDRLRSMIRGLRKEMLSDERLPSEVEIQKKIEIKNELDKLVSVEEQFNEKLTQIFLLSNQWIKILNKETKLPKEYFSLTDTEKLHALETYFKKNVMDFGYRSAAVEDIKISEDKYFPTVNSFDMKFDASASDHIRAIWAYTVALYETSREFKGNHPCLLVFDEPGQHQMEVKNIKSFFRKICNLKSDFQVIISTSLQEEQFKAVTKDIEFNLIEIKEKSIMPFEDIN</sequence>
<dbReference type="SUPFAM" id="SSF52540">
    <property type="entry name" value="P-loop containing nucleoside triphosphate hydrolases"/>
    <property type="match status" value="1"/>
</dbReference>
<feature type="coiled-coil region" evidence="1">
    <location>
        <begin position="437"/>
        <end position="464"/>
    </location>
</feature>
<dbReference type="PROSITE" id="PS01054">
    <property type="entry name" value="TRANSALDOLASE_1"/>
    <property type="match status" value="1"/>
</dbReference>
<evidence type="ECO:0008006" key="4">
    <source>
        <dbReference type="Google" id="ProtNLM"/>
    </source>
</evidence>